<evidence type="ECO:0000259" key="13">
    <source>
        <dbReference type="Pfam" id="PF22618"/>
    </source>
</evidence>
<keyword evidence="3" id="KW-1003">Cell membrane</keyword>
<feature type="domain" description="Anti-sigma-K factor RskA N-terminal" evidence="13">
    <location>
        <begin position="6"/>
        <end position="45"/>
    </location>
</feature>
<dbReference type="GO" id="GO:0016989">
    <property type="term" value="F:sigma factor antagonist activity"/>
    <property type="evidence" value="ECO:0007669"/>
    <property type="project" value="TreeGrafter"/>
</dbReference>
<dbReference type="InterPro" id="IPR018764">
    <property type="entry name" value="RskA_C"/>
</dbReference>
<dbReference type="EMBL" id="MSIE01000005">
    <property type="protein sequence ID" value="OLF18731.1"/>
    <property type="molecule type" value="Genomic_DNA"/>
</dbReference>
<dbReference type="Gene3D" id="1.10.10.1320">
    <property type="entry name" value="Anti-sigma factor, zinc-finger domain"/>
    <property type="match status" value="1"/>
</dbReference>
<dbReference type="PANTHER" id="PTHR37461">
    <property type="entry name" value="ANTI-SIGMA-K FACTOR RSKA"/>
    <property type="match status" value="1"/>
</dbReference>
<keyword evidence="8" id="KW-0804">Transcription</keyword>
<comment type="subcellular location">
    <subcellularLocation>
        <location evidence="2">Cell membrane</location>
    </subcellularLocation>
    <subcellularLocation>
        <location evidence="1">Membrane</location>
        <topology evidence="1">Single-pass membrane protein</topology>
    </subcellularLocation>
</comment>
<evidence type="ECO:0000256" key="9">
    <source>
        <dbReference type="ARBA" id="ARBA00029829"/>
    </source>
</evidence>
<dbReference type="Pfam" id="PF10099">
    <property type="entry name" value="RskA_C"/>
    <property type="match status" value="1"/>
</dbReference>
<name>A0A1Q8CWJ6_9PSEU</name>
<dbReference type="Pfam" id="PF22618">
    <property type="entry name" value="RskA_N"/>
    <property type="match status" value="1"/>
</dbReference>
<dbReference type="Proteomes" id="UP000185596">
    <property type="component" value="Unassembled WGS sequence"/>
</dbReference>
<dbReference type="GO" id="GO:0005886">
    <property type="term" value="C:plasma membrane"/>
    <property type="evidence" value="ECO:0007669"/>
    <property type="project" value="UniProtKB-SubCell"/>
</dbReference>
<evidence type="ECO:0000256" key="8">
    <source>
        <dbReference type="ARBA" id="ARBA00023163"/>
    </source>
</evidence>
<feature type="transmembrane region" description="Helical" evidence="11">
    <location>
        <begin position="95"/>
        <end position="115"/>
    </location>
</feature>
<evidence type="ECO:0000256" key="6">
    <source>
        <dbReference type="ARBA" id="ARBA00023015"/>
    </source>
</evidence>
<keyword evidence="4 11" id="KW-0812">Transmembrane</keyword>
<dbReference type="InterPro" id="IPR051474">
    <property type="entry name" value="Anti-sigma-K/W_factor"/>
</dbReference>
<evidence type="ECO:0000256" key="10">
    <source>
        <dbReference type="ARBA" id="ARBA00030803"/>
    </source>
</evidence>
<protein>
    <recommendedName>
        <fullName evidence="10">Regulator of SigK</fullName>
    </recommendedName>
    <alternativeName>
        <fullName evidence="9">Sigma-K anti-sigma factor RskA</fullName>
    </alternativeName>
</protein>
<evidence type="ECO:0000256" key="5">
    <source>
        <dbReference type="ARBA" id="ARBA00022989"/>
    </source>
</evidence>
<accession>A0A1Q8CWJ6</accession>
<reference evidence="14 15" key="1">
    <citation type="submission" date="2016-12" db="EMBL/GenBank/DDBJ databases">
        <title>The draft genome sequence of Actinophytocola sp. 11-183.</title>
        <authorList>
            <person name="Wang W."/>
            <person name="Yuan L."/>
        </authorList>
    </citation>
    <scope>NUCLEOTIDE SEQUENCE [LARGE SCALE GENOMIC DNA]</scope>
    <source>
        <strain evidence="14 15">11-183</strain>
    </source>
</reference>
<dbReference type="AlphaFoldDB" id="A0A1Q8CWJ6"/>
<evidence type="ECO:0000256" key="4">
    <source>
        <dbReference type="ARBA" id="ARBA00022692"/>
    </source>
</evidence>
<evidence type="ECO:0000313" key="14">
    <source>
        <dbReference type="EMBL" id="OLF18731.1"/>
    </source>
</evidence>
<comment type="caution">
    <text evidence="14">The sequence shown here is derived from an EMBL/GenBank/DDBJ whole genome shotgun (WGS) entry which is preliminary data.</text>
</comment>
<gene>
    <name evidence="14" type="ORF">BU204_04245</name>
</gene>
<evidence type="ECO:0000256" key="11">
    <source>
        <dbReference type="SAM" id="Phobius"/>
    </source>
</evidence>
<sequence length="239" mass="24990">MNADVHALTGAYVLDAVSDAERAEFERHLRECEACAQEVRELRETATRLGRAAAVVPPPELRAAVLERVGQVRQDPPQAAVVPLRRRNTAWATRVTGAAAAVLLVVASVLGVLLVQARGSVDDAEARAAAIATILSADDARISNQGDEEGGQMTVLSSRSVDRALLLADNLPAPPAGHDYQAWTIDDQAAHPAGLLPEGGDAVLEVDDLGGARMVGITIEPDGGSAEPSTAPIMEFDLA</sequence>
<dbReference type="InterPro" id="IPR041916">
    <property type="entry name" value="Anti_sigma_zinc_sf"/>
</dbReference>
<dbReference type="STRING" id="1912961.BU204_04245"/>
<evidence type="ECO:0000256" key="3">
    <source>
        <dbReference type="ARBA" id="ARBA00022475"/>
    </source>
</evidence>
<dbReference type="PANTHER" id="PTHR37461:SF1">
    <property type="entry name" value="ANTI-SIGMA-K FACTOR RSKA"/>
    <property type="match status" value="1"/>
</dbReference>
<dbReference type="InterPro" id="IPR053877">
    <property type="entry name" value="RskA_N"/>
</dbReference>
<keyword evidence="7 11" id="KW-0472">Membrane</keyword>
<proteinExistence type="predicted"/>
<keyword evidence="6" id="KW-0805">Transcription regulation</keyword>
<evidence type="ECO:0000313" key="15">
    <source>
        <dbReference type="Proteomes" id="UP000185596"/>
    </source>
</evidence>
<keyword evidence="5 11" id="KW-1133">Transmembrane helix</keyword>
<evidence type="ECO:0000259" key="12">
    <source>
        <dbReference type="Pfam" id="PF10099"/>
    </source>
</evidence>
<dbReference type="GO" id="GO:0006417">
    <property type="term" value="P:regulation of translation"/>
    <property type="evidence" value="ECO:0007669"/>
    <property type="project" value="TreeGrafter"/>
</dbReference>
<evidence type="ECO:0000256" key="1">
    <source>
        <dbReference type="ARBA" id="ARBA00004167"/>
    </source>
</evidence>
<dbReference type="RefSeq" id="WP_075124215.1">
    <property type="nucleotide sequence ID" value="NZ_MSIE01000005.1"/>
</dbReference>
<evidence type="ECO:0000256" key="2">
    <source>
        <dbReference type="ARBA" id="ARBA00004236"/>
    </source>
</evidence>
<organism evidence="14 15">
    <name type="scientific">Actinophytocola xanthii</name>
    <dbReference type="NCBI Taxonomy" id="1912961"/>
    <lineage>
        <taxon>Bacteria</taxon>
        <taxon>Bacillati</taxon>
        <taxon>Actinomycetota</taxon>
        <taxon>Actinomycetes</taxon>
        <taxon>Pseudonocardiales</taxon>
        <taxon>Pseudonocardiaceae</taxon>
    </lineage>
</organism>
<feature type="domain" description="Anti-sigma K factor RskA C-terminal" evidence="12">
    <location>
        <begin position="96"/>
        <end position="233"/>
    </location>
</feature>
<evidence type="ECO:0000256" key="7">
    <source>
        <dbReference type="ARBA" id="ARBA00023136"/>
    </source>
</evidence>
<keyword evidence="15" id="KW-1185">Reference proteome</keyword>
<dbReference type="OrthoDB" id="153510at2"/>